<accession>A0A5J9W905</accession>
<dbReference type="Proteomes" id="UP000324897">
    <property type="component" value="Chromosome 5"/>
</dbReference>
<feature type="compositionally biased region" description="Low complexity" evidence="1">
    <location>
        <begin position="58"/>
        <end position="79"/>
    </location>
</feature>
<name>A0A5J9W905_9POAL</name>
<feature type="non-terminal residue" evidence="2">
    <location>
        <position position="1"/>
    </location>
</feature>
<dbReference type="OrthoDB" id="692695at2759"/>
<evidence type="ECO:0000256" key="1">
    <source>
        <dbReference type="SAM" id="MobiDB-lite"/>
    </source>
</evidence>
<feature type="region of interest" description="Disordered" evidence="1">
    <location>
        <begin position="42"/>
        <end position="88"/>
    </location>
</feature>
<evidence type="ECO:0000313" key="3">
    <source>
        <dbReference type="Proteomes" id="UP000324897"/>
    </source>
</evidence>
<dbReference type="EMBL" id="RWGY01000004">
    <property type="protein sequence ID" value="TVU44461.1"/>
    <property type="molecule type" value="Genomic_DNA"/>
</dbReference>
<dbReference type="PANTHER" id="PTHR34480:SF11">
    <property type="entry name" value="OS05G0173500 PROTEIN"/>
    <property type="match status" value="1"/>
</dbReference>
<evidence type="ECO:0000313" key="2">
    <source>
        <dbReference type="EMBL" id="TVU44461.1"/>
    </source>
</evidence>
<dbReference type="PANTHER" id="PTHR34480">
    <property type="entry name" value="OS01G0967800 PROTEIN-RELATED"/>
    <property type="match status" value="1"/>
</dbReference>
<gene>
    <name evidence="2" type="ORF">EJB05_03904</name>
</gene>
<proteinExistence type="predicted"/>
<dbReference type="AlphaFoldDB" id="A0A5J9W905"/>
<comment type="caution">
    <text evidence="2">The sequence shown here is derived from an EMBL/GenBank/DDBJ whole genome shotgun (WGS) entry which is preliminary data.</text>
</comment>
<protein>
    <submittedName>
        <fullName evidence="2">Uncharacterized protein</fullName>
    </submittedName>
</protein>
<dbReference type="Gramene" id="TVU44461">
    <property type="protein sequence ID" value="TVU44461"/>
    <property type="gene ID" value="EJB05_03904"/>
</dbReference>
<keyword evidence="3" id="KW-1185">Reference proteome</keyword>
<reference evidence="2 3" key="1">
    <citation type="journal article" date="2019" name="Sci. Rep.">
        <title>A high-quality genome of Eragrostis curvula grass provides insights into Poaceae evolution and supports new strategies to enhance forage quality.</title>
        <authorList>
            <person name="Carballo J."/>
            <person name="Santos B.A.C.M."/>
            <person name="Zappacosta D."/>
            <person name="Garbus I."/>
            <person name="Selva J.P."/>
            <person name="Gallo C.A."/>
            <person name="Diaz A."/>
            <person name="Albertini E."/>
            <person name="Caccamo M."/>
            <person name="Echenique V."/>
        </authorList>
    </citation>
    <scope>NUCLEOTIDE SEQUENCE [LARGE SCALE GENOMIC DNA]</scope>
    <source>
        <strain evidence="3">cv. Victoria</strain>
        <tissue evidence="2">Leaf</tissue>
    </source>
</reference>
<organism evidence="2 3">
    <name type="scientific">Eragrostis curvula</name>
    <name type="common">weeping love grass</name>
    <dbReference type="NCBI Taxonomy" id="38414"/>
    <lineage>
        <taxon>Eukaryota</taxon>
        <taxon>Viridiplantae</taxon>
        <taxon>Streptophyta</taxon>
        <taxon>Embryophyta</taxon>
        <taxon>Tracheophyta</taxon>
        <taxon>Spermatophyta</taxon>
        <taxon>Magnoliopsida</taxon>
        <taxon>Liliopsida</taxon>
        <taxon>Poales</taxon>
        <taxon>Poaceae</taxon>
        <taxon>PACMAD clade</taxon>
        <taxon>Chloridoideae</taxon>
        <taxon>Eragrostideae</taxon>
        <taxon>Eragrostidinae</taxon>
        <taxon>Eragrostis</taxon>
    </lineage>
</organism>
<sequence length="409" mass="48127">MLEEPAFFTRPKLPWGRIADELRIRRTEGILRWLRRQMGNLARGATGSPGCGEDGDGATRSRSTAQTRTTKTQSTSSTSGDRSKITRADHDEEYERMVGFINRTYEGPIEGFDWDEDTITKRIHHYRNKLNPGRTSRDFWFCDEEPQLKELKEHLALYRIRALKEELRNLEDADLRCMYPSFEEEGYFEKHERSFKWYFDENYCHYAGLQDYQRLMLRNNGEYEDWKYYSQTCSTLESDQQFVQFWEELEKKLKWVTHFVDECTRVVWHRLEAVAYYHALKIAAGFPEIFNSLVSSGYSVMPLPHIQISRMDYKEALREVYEENRHCSIFRSDMKAELEKLDGKVIGGCGPLQSIYESYVAKIDGGATEGMFRHLMRPVIRNTVSIIGRKVYYDYAKEKLDIAKQIGVI</sequence>